<evidence type="ECO:0000256" key="6">
    <source>
        <dbReference type="SAM" id="Phobius"/>
    </source>
</evidence>
<dbReference type="SUPFAM" id="SSF49785">
    <property type="entry name" value="Galactose-binding domain-like"/>
    <property type="match status" value="1"/>
</dbReference>
<keyword evidence="6" id="KW-0812">Transmembrane</keyword>
<feature type="transmembrane region" description="Helical" evidence="6">
    <location>
        <begin position="227"/>
        <end position="245"/>
    </location>
</feature>
<dbReference type="RefSeq" id="WP_330077363.1">
    <property type="nucleotide sequence ID" value="NZ_JAZDQJ010000042.1"/>
</dbReference>
<evidence type="ECO:0000256" key="3">
    <source>
        <dbReference type="ARBA" id="ARBA00022679"/>
    </source>
</evidence>
<dbReference type="PROSITE" id="PS50109">
    <property type="entry name" value="HIS_KIN"/>
    <property type="match status" value="1"/>
</dbReference>
<feature type="transmembrane region" description="Helical" evidence="6">
    <location>
        <begin position="199"/>
        <end position="220"/>
    </location>
</feature>
<dbReference type="PANTHER" id="PTHR24421:SF10">
    <property type="entry name" value="NITRATE_NITRITE SENSOR PROTEIN NARQ"/>
    <property type="match status" value="1"/>
</dbReference>
<feature type="transmembrane region" description="Helical" evidence="6">
    <location>
        <begin position="313"/>
        <end position="334"/>
    </location>
</feature>
<keyword evidence="6" id="KW-1133">Transmembrane helix</keyword>
<evidence type="ECO:0000313" key="8">
    <source>
        <dbReference type="EMBL" id="MEE1936693.1"/>
    </source>
</evidence>
<keyword evidence="9" id="KW-1185">Reference proteome</keyword>
<dbReference type="InterPro" id="IPR005467">
    <property type="entry name" value="His_kinase_dom"/>
</dbReference>
<dbReference type="PANTHER" id="PTHR24421">
    <property type="entry name" value="NITRATE/NITRITE SENSOR PROTEIN NARX-RELATED"/>
    <property type="match status" value="1"/>
</dbReference>
<keyword evidence="3" id="KW-0808">Transferase</keyword>
<dbReference type="Pfam" id="PF02518">
    <property type="entry name" value="HATPase_c"/>
    <property type="match status" value="1"/>
</dbReference>
<accession>A0ABU7HZ65</accession>
<proteinExistence type="predicted"/>
<dbReference type="CDD" id="cd16917">
    <property type="entry name" value="HATPase_UhpB-NarQ-NarX-like"/>
    <property type="match status" value="1"/>
</dbReference>
<evidence type="ECO:0000313" key="9">
    <source>
        <dbReference type="Proteomes" id="UP001335100"/>
    </source>
</evidence>
<dbReference type="Gene3D" id="2.60.120.260">
    <property type="entry name" value="Galactose-binding domain-like"/>
    <property type="match status" value="1"/>
</dbReference>
<dbReference type="EMBL" id="JAZDQJ010000042">
    <property type="protein sequence ID" value="MEE1936693.1"/>
    <property type="molecule type" value="Genomic_DNA"/>
</dbReference>
<dbReference type="InterPro" id="IPR050482">
    <property type="entry name" value="Sensor_HK_TwoCompSys"/>
</dbReference>
<sequence length="635" mass="71411">MPYQTDLPQAGRVLAYPRGQRSPAARLVALTLLLVLLPWLSSLAQASCLTSIDRVIAAPERSGDGARPLDGWQPVSLPDLWQRHWPGFQGAVWYRIDWQADCPGEPLALNIDRMAMAAEVWLDERLLWRDESLVEPLSRGWNLPRYWLLPLSGEQQRHTLWIRLVGSEHAAPGLGTVRLGNHAQVWPEYRRQLLVQRDLIFVSLLISVVLGVLFLTFWLFRRQERTFGWFALASLLWSAGILNMLVTSSWPFSHGEIWDRLSLVAFALYSPAFCMFIWSFGGMRFKRFEQLVWSGALLLCLAIMLVPDRHLSSVQLVSAFSLRLALFVACLQLLWRAVRIRDRYQILLGLGIAGLSIFEFLTLTGVLGIQGVYALLSAPLMSILMFLVLATRFSSSLLRIERFNDELQATVDSTRAELTRTLQREHSLEADNIRLNERLRLTHDLHDGLGSSLMRSITRMEHGEGLNDGQFLSVLKTLRSDLRDAIDGSSAVPAWQSPQEWLAASRRRFIDLFDDLGIASQWHLPEHWPGTFTPAQLLALTRFLEEALTNVLKHAGASRLDIEVRAEAQNGLGLEVRDNGRGFDVDKVLAAGTGVGMSSMRLRIERMGGQLRIQSRPGETRLTAIIHGAPVSAGG</sequence>
<dbReference type="InterPro" id="IPR008979">
    <property type="entry name" value="Galactose-bd-like_sf"/>
</dbReference>
<evidence type="ECO:0000256" key="4">
    <source>
        <dbReference type="ARBA" id="ARBA00022777"/>
    </source>
</evidence>
<keyword evidence="6" id="KW-0472">Membrane</keyword>
<organism evidence="8 9">
    <name type="scientific">Pseudomonas ulcerans</name>
    <dbReference type="NCBI Taxonomy" id="3115852"/>
    <lineage>
        <taxon>Bacteria</taxon>
        <taxon>Pseudomonadati</taxon>
        <taxon>Pseudomonadota</taxon>
        <taxon>Gammaproteobacteria</taxon>
        <taxon>Pseudomonadales</taxon>
        <taxon>Pseudomonadaceae</taxon>
        <taxon>Pseudomonas</taxon>
    </lineage>
</organism>
<dbReference type="Gene3D" id="3.30.565.10">
    <property type="entry name" value="Histidine kinase-like ATPase, C-terminal domain"/>
    <property type="match status" value="1"/>
</dbReference>
<feature type="transmembrane region" description="Helical" evidence="6">
    <location>
        <begin position="290"/>
        <end position="307"/>
    </location>
</feature>
<dbReference type="InterPro" id="IPR003594">
    <property type="entry name" value="HATPase_dom"/>
</dbReference>
<dbReference type="Gene3D" id="1.20.5.1930">
    <property type="match status" value="1"/>
</dbReference>
<evidence type="ECO:0000256" key="1">
    <source>
        <dbReference type="ARBA" id="ARBA00000085"/>
    </source>
</evidence>
<dbReference type="SMART" id="SM00387">
    <property type="entry name" value="HATPase_c"/>
    <property type="match status" value="1"/>
</dbReference>
<evidence type="ECO:0000256" key="5">
    <source>
        <dbReference type="ARBA" id="ARBA00023012"/>
    </source>
</evidence>
<feature type="transmembrane region" description="Helical" evidence="6">
    <location>
        <begin position="257"/>
        <end position="278"/>
    </location>
</feature>
<evidence type="ECO:0000259" key="7">
    <source>
        <dbReference type="PROSITE" id="PS50109"/>
    </source>
</evidence>
<keyword evidence="4" id="KW-0418">Kinase</keyword>
<evidence type="ECO:0000256" key="2">
    <source>
        <dbReference type="ARBA" id="ARBA00012438"/>
    </source>
</evidence>
<dbReference type="Proteomes" id="UP001335100">
    <property type="component" value="Unassembled WGS sequence"/>
</dbReference>
<reference evidence="8 9" key="1">
    <citation type="submission" date="2024-01" db="EMBL/GenBank/DDBJ databases">
        <title>Unpublished Manusciprt.</title>
        <authorList>
            <person name="Duman M."/>
            <person name="Valdes E.G."/>
            <person name="Ajmi N."/>
            <person name="Altun S."/>
            <person name="Saticioglu I.B."/>
        </authorList>
    </citation>
    <scope>NUCLEOTIDE SEQUENCE [LARGE SCALE GENOMIC DNA]</scope>
    <source>
        <strain evidence="8 9">148P</strain>
    </source>
</reference>
<dbReference type="GO" id="GO:0005524">
    <property type="term" value="F:ATP binding"/>
    <property type="evidence" value="ECO:0007669"/>
    <property type="project" value="UniProtKB-KW"/>
</dbReference>
<dbReference type="InterPro" id="IPR036890">
    <property type="entry name" value="HATPase_C_sf"/>
</dbReference>
<feature type="transmembrane region" description="Helical" evidence="6">
    <location>
        <begin position="346"/>
        <end position="367"/>
    </location>
</feature>
<gene>
    <name evidence="8" type="ORF">V0R50_26015</name>
</gene>
<keyword evidence="8" id="KW-0547">Nucleotide-binding</keyword>
<keyword evidence="5" id="KW-0902">Two-component regulatory system</keyword>
<keyword evidence="8" id="KW-0067">ATP-binding</keyword>
<comment type="catalytic activity">
    <reaction evidence="1">
        <text>ATP + protein L-histidine = ADP + protein N-phospho-L-histidine.</text>
        <dbReference type="EC" id="2.7.13.3"/>
    </reaction>
</comment>
<name>A0ABU7HZ65_9PSED</name>
<feature type="transmembrane region" description="Helical" evidence="6">
    <location>
        <begin position="373"/>
        <end position="393"/>
    </location>
</feature>
<dbReference type="EC" id="2.7.13.3" evidence="2"/>
<comment type="caution">
    <text evidence="8">The sequence shown here is derived from an EMBL/GenBank/DDBJ whole genome shotgun (WGS) entry which is preliminary data.</text>
</comment>
<dbReference type="SUPFAM" id="SSF55874">
    <property type="entry name" value="ATPase domain of HSP90 chaperone/DNA topoisomerase II/histidine kinase"/>
    <property type="match status" value="1"/>
</dbReference>
<protein>
    <recommendedName>
        <fullName evidence="2">histidine kinase</fullName>
        <ecNumber evidence="2">2.7.13.3</ecNumber>
    </recommendedName>
</protein>
<feature type="domain" description="Histidine kinase" evidence="7">
    <location>
        <begin position="540"/>
        <end position="630"/>
    </location>
</feature>